<organism evidence="3 4">
    <name type="scientific">Colletotrichum simmondsii</name>
    <dbReference type="NCBI Taxonomy" id="703756"/>
    <lineage>
        <taxon>Eukaryota</taxon>
        <taxon>Fungi</taxon>
        <taxon>Dikarya</taxon>
        <taxon>Ascomycota</taxon>
        <taxon>Pezizomycotina</taxon>
        <taxon>Sordariomycetes</taxon>
        <taxon>Hypocreomycetidae</taxon>
        <taxon>Glomerellales</taxon>
        <taxon>Glomerellaceae</taxon>
        <taxon>Colletotrichum</taxon>
        <taxon>Colletotrichum acutatum species complex</taxon>
    </lineage>
</organism>
<dbReference type="OrthoDB" id="4848194at2759"/>
<feature type="compositionally biased region" description="Low complexity" evidence="1">
    <location>
        <begin position="75"/>
        <end position="84"/>
    </location>
</feature>
<feature type="region of interest" description="Disordered" evidence="1">
    <location>
        <begin position="62"/>
        <end position="140"/>
    </location>
</feature>
<keyword evidence="4" id="KW-1185">Reference proteome</keyword>
<sequence length="194" mass="19878">MRFSIVFLALSGGASALPALNGLTARQPVDLVNRRDIEFKGSAAPALVDDMSLSRVETVTARDAEEEEEAEEESTAAAAAAAATKTRSLPPAAVEPRQAKASGSGTAKTTKTAKTTPKKGDPRVEAIGDNKVNPTTGLTDSEAAEIVTGLDLKDKKAPGSIDSKGKRIPLPGLSADETDAIVKQGQAALKDAGA</sequence>
<comment type="caution">
    <text evidence="3">The sequence shown here is derived from an EMBL/GenBank/DDBJ whole genome shotgun (WGS) entry which is preliminary data.</text>
</comment>
<feature type="compositionally biased region" description="Acidic residues" evidence="1">
    <location>
        <begin position="64"/>
        <end position="74"/>
    </location>
</feature>
<evidence type="ECO:0000313" key="3">
    <source>
        <dbReference type="EMBL" id="KXH42263.1"/>
    </source>
</evidence>
<gene>
    <name evidence="3" type="ORF">CSIM01_09015</name>
</gene>
<feature type="compositionally biased region" description="Basic and acidic residues" evidence="1">
    <location>
        <begin position="118"/>
        <end position="128"/>
    </location>
</feature>
<feature type="compositionally biased region" description="Low complexity" evidence="1">
    <location>
        <begin position="99"/>
        <end position="115"/>
    </location>
</feature>
<evidence type="ECO:0000256" key="2">
    <source>
        <dbReference type="SAM" id="SignalP"/>
    </source>
</evidence>
<protein>
    <submittedName>
        <fullName evidence="3">Uncharacterized protein</fullName>
    </submittedName>
</protein>
<feature type="signal peptide" evidence="2">
    <location>
        <begin position="1"/>
        <end position="16"/>
    </location>
</feature>
<dbReference type="AlphaFoldDB" id="A0A135T284"/>
<evidence type="ECO:0000256" key="1">
    <source>
        <dbReference type="SAM" id="MobiDB-lite"/>
    </source>
</evidence>
<evidence type="ECO:0000313" key="4">
    <source>
        <dbReference type="Proteomes" id="UP000070328"/>
    </source>
</evidence>
<name>A0A135T284_9PEZI</name>
<feature type="chain" id="PRO_5007803021" evidence="2">
    <location>
        <begin position="17"/>
        <end position="194"/>
    </location>
</feature>
<dbReference type="Proteomes" id="UP000070328">
    <property type="component" value="Unassembled WGS sequence"/>
</dbReference>
<reference evidence="3 4" key="1">
    <citation type="submission" date="2014-02" db="EMBL/GenBank/DDBJ databases">
        <title>The genome sequence of Colletotrichum simmondsii CBS122122.</title>
        <authorList>
            <person name="Baroncelli R."/>
            <person name="Thon M.R."/>
        </authorList>
    </citation>
    <scope>NUCLEOTIDE SEQUENCE [LARGE SCALE GENOMIC DNA]</scope>
    <source>
        <strain evidence="3 4">CBS122122</strain>
    </source>
</reference>
<accession>A0A135T284</accession>
<keyword evidence="2" id="KW-0732">Signal</keyword>
<proteinExistence type="predicted"/>
<dbReference type="EMBL" id="JFBX01000308">
    <property type="protein sequence ID" value="KXH42263.1"/>
    <property type="molecule type" value="Genomic_DNA"/>
</dbReference>